<keyword evidence="2" id="KW-0378">Hydrolase</keyword>
<proteinExistence type="predicted"/>
<dbReference type="InterPro" id="IPR050228">
    <property type="entry name" value="Carboxylesterase_BioH"/>
</dbReference>
<dbReference type="Gene3D" id="3.40.50.1820">
    <property type="entry name" value="alpha/beta hydrolase"/>
    <property type="match status" value="1"/>
</dbReference>
<gene>
    <name evidence="2" type="ORF">GCM10010979_01890</name>
</gene>
<dbReference type="SUPFAM" id="SSF53474">
    <property type="entry name" value="alpha/beta-Hydrolases"/>
    <property type="match status" value="1"/>
</dbReference>
<dbReference type="PANTHER" id="PTHR43194">
    <property type="entry name" value="HYDROLASE ALPHA/BETA FOLD FAMILY"/>
    <property type="match status" value="1"/>
</dbReference>
<dbReference type="PANTHER" id="PTHR43194:SF2">
    <property type="entry name" value="PEROXISOMAL MEMBRANE PROTEIN LPX1"/>
    <property type="match status" value="1"/>
</dbReference>
<dbReference type="AlphaFoldDB" id="A0A916S9W0"/>
<sequence length="265" mass="28501">MTEQTPVVFIHGLWIHSKAWQNWVTLYEKSGYAATAPGWPGDGASVPSTRSNPTAVADKGINDIYDTYAAYIRTLPQKPIVVGHSFGGLVAQKLLADGLAVAAVAIDPAPIKGVKKVPLSQIRTAIPVVSKKANKTRSVSLTERQFRYGFGNALSKQESRDLFQQFAIPGPGKPLFEVTSAAKDPKSPAAVNTAKADRGPLLIIGGGKDHTVPQIVAEQAFGLYASSAAITDLEVFPDRGHSLVFDSRWAEVAQTTLRWLKRQGL</sequence>
<accession>A0A916S9W0</accession>
<evidence type="ECO:0000313" key="2">
    <source>
        <dbReference type="EMBL" id="GGA90801.1"/>
    </source>
</evidence>
<dbReference type="Proteomes" id="UP000606922">
    <property type="component" value="Unassembled WGS sequence"/>
</dbReference>
<dbReference type="Pfam" id="PF12697">
    <property type="entry name" value="Abhydrolase_6"/>
    <property type="match status" value="1"/>
</dbReference>
<reference evidence="2" key="1">
    <citation type="journal article" date="2014" name="Int. J. Syst. Evol. Microbiol.">
        <title>Complete genome sequence of Corynebacterium casei LMG S-19264T (=DSM 44701T), isolated from a smear-ripened cheese.</title>
        <authorList>
            <consortium name="US DOE Joint Genome Institute (JGI-PGF)"/>
            <person name="Walter F."/>
            <person name="Albersmeier A."/>
            <person name="Kalinowski J."/>
            <person name="Ruckert C."/>
        </authorList>
    </citation>
    <scope>NUCLEOTIDE SEQUENCE</scope>
    <source>
        <strain evidence="2">CGMCC 1.12813</strain>
    </source>
</reference>
<dbReference type="GO" id="GO:0016787">
    <property type="term" value="F:hydrolase activity"/>
    <property type="evidence" value="ECO:0007669"/>
    <property type="project" value="UniProtKB-KW"/>
</dbReference>
<name>A0A916S9W0_9MICO</name>
<evidence type="ECO:0000259" key="1">
    <source>
        <dbReference type="Pfam" id="PF12697"/>
    </source>
</evidence>
<keyword evidence="3" id="KW-1185">Reference proteome</keyword>
<feature type="domain" description="AB hydrolase-1" evidence="1">
    <location>
        <begin position="7"/>
        <end position="254"/>
    </location>
</feature>
<dbReference type="InterPro" id="IPR029058">
    <property type="entry name" value="AB_hydrolase_fold"/>
</dbReference>
<comment type="caution">
    <text evidence="2">The sequence shown here is derived from an EMBL/GenBank/DDBJ whole genome shotgun (WGS) entry which is preliminary data.</text>
</comment>
<evidence type="ECO:0000313" key="3">
    <source>
        <dbReference type="Proteomes" id="UP000606922"/>
    </source>
</evidence>
<dbReference type="EMBL" id="BMGB01000001">
    <property type="protein sequence ID" value="GGA90801.1"/>
    <property type="molecule type" value="Genomic_DNA"/>
</dbReference>
<protein>
    <submittedName>
        <fullName evidence="2">Alpha/beta hydrolase</fullName>
    </submittedName>
</protein>
<dbReference type="RefSeq" id="WP_188508842.1">
    <property type="nucleotide sequence ID" value="NZ_BMGB01000001.1"/>
</dbReference>
<reference evidence="2" key="2">
    <citation type="submission" date="2020-09" db="EMBL/GenBank/DDBJ databases">
        <authorList>
            <person name="Sun Q."/>
            <person name="Zhou Y."/>
        </authorList>
    </citation>
    <scope>NUCLEOTIDE SEQUENCE</scope>
    <source>
        <strain evidence="2">CGMCC 1.12813</strain>
    </source>
</reference>
<organism evidence="2 3">
    <name type="scientific">Conyzicola nivalis</name>
    <dbReference type="NCBI Taxonomy" id="1477021"/>
    <lineage>
        <taxon>Bacteria</taxon>
        <taxon>Bacillati</taxon>
        <taxon>Actinomycetota</taxon>
        <taxon>Actinomycetes</taxon>
        <taxon>Micrococcales</taxon>
        <taxon>Microbacteriaceae</taxon>
        <taxon>Conyzicola</taxon>
    </lineage>
</organism>
<dbReference type="InterPro" id="IPR000073">
    <property type="entry name" value="AB_hydrolase_1"/>
</dbReference>